<gene>
    <name evidence="1" type="ORF">BDD41_4434</name>
</gene>
<evidence type="ECO:0008006" key="3">
    <source>
        <dbReference type="Google" id="ProtNLM"/>
    </source>
</evidence>
<proteinExistence type="predicted"/>
<comment type="caution">
    <text evidence="1">The sequence shown here is derived from an EMBL/GenBank/DDBJ whole genome shotgun (WGS) entry which is preliminary data.</text>
</comment>
<name>A0A3D9XKH9_PARVE</name>
<dbReference type="Proteomes" id="UP000256941">
    <property type="component" value="Unassembled WGS sequence"/>
</dbReference>
<dbReference type="RefSeq" id="WP_116223283.1">
    <property type="nucleotide sequence ID" value="NZ_CP038197.1"/>
</dbReference>
<dbReference type="AlphaFoldDB" id="A0A3D9XKH9"/>
<organism evidence="1 2">
    <name type="scientific">Paracoccus versutus</name>
    <name type="common">Thiobacillus versutus</name>
    <dbReference type="NCBI Taxonomy" id="34007"/>
    <lineage>
        <taxon>Bacteria</taxon>
        <taxon>Pseudomonadati</taxon>
        <taxon>Pseudomonadota</taxon>
        <taxon>Alphaproteobacteria</taxon>
        <taxon>Rhodobacterales</taxon>
        <taxon>Paracoccaceae</taxon>
        <taxon>Paracoccus</taxon>
    </lineage>
</organism>
<accession>A0A3D9XKH9</accession>
<evidence type="ECO:0000313" key="2">
    <source>
        <dbReference type="Proteomes" id="UP000256941"/>
    </source>
</evidence>
<dbReference type="EMBL" id="QTUJ01000004">
    <property type="protein sequence ID" value="REF67409.1"/>
    <property type="molecule type" value="Genomic_DNA"/>
</dbReference>
<protein>
    <recommendedName>
        <fullName evidence="3">AlpA family transcriptional regulator</fullName>
    </recommendedName>
</protein>
<sequence length="69" mass="7755">MKHRTPFLASERTAAELLDMKPAEFRQLVKAGHLPRGEEIAPGVVRWETDHLRNLRAGKLARPDGGLEL</sequence>
<reference evidence="1 2" key="1">
    <citation type="submission" date="2018-08" db="EMBL/GenBank/DDBJ databases">
        <title>Genomic Encyclopedia of Archaeal and Bacterial Type Strains, Phase II (KMG-II): from individual species to whole genera.</title>
        <authorList>
            <person name="Goeker M."/>
        </authorList>
    </citation>
    <scope>NUCLEOTIDE SEQUENCE [LARGE SCALE GENOMIC DNA]</scope>
    <source>
        <strain evidence="1 2">DSM 17099</strain>
    </source>
</reference>
<evidence type="ECO:0000313" key="1">
    <source>
        <dbReference type="EMBL" id="REF67409.1"/>
    </source>
</evidence>